<dbReference type="Proteomes" id="UP000735302">
    <property type="component" value="Unassembled WGS sequence"/>
</dbReference>
<reference evidence="1 2" key="1">
    <citation type="journal article" date="2021" name="Elife">
        <title>Chloroplast acquisition without the gene transfer in kleptoplastic sea slugs, Plakobranchus ocellatus.</title>
        <authorList>
            <person name="Maeda T."/>
            <person name="Takahashi S."/>
            <person name="Yoshida T."/>
            <person name="Shimamura S."/>
            <person name="Takaki Y."/>
            <person name="Nagai Y."/>
            <person name="Toyoda A."/>
            <person name="Suzuki Y."/>
            <person name="Arimoto A."/>
            <person name="Ishii H."/>
            <person name="Satoh N."/>
            <person name="Nishiyama T."/>
            <person name="Hasebe M."/>
            <person name="Maruyama T."/>
            <person name="Minagawa J."/>
            <person name="Obokata J."/>
            <person name="Shigenobu S."/>
        </authorList>
    </citation>
    <scope>NUCLEOTIDE SEQUENCE [LARGE SCALE GENOMIC DNA]</scope>
</reference>
<organism evidence="1 2">
    <name type="scientific">Plakobranchus ocellatus</name>
    <dbReference type="NCBI Taxonomy" id="259542"/>
    <lineage>
        <taxon>Eukaryota</taxon>
        <taxon>Metazoa</taxon>
        <taxon>Spiralia</taxon>
        <taxon>Lophotrochozoa</taxon>
        <taxon>Mollusca</taxon>
        <taxon>Gastropoda</taxon>
        <taxon>Heterobranchia</taxon>
        <taxon>Euthyneura</taxon>
        <taxon>Panpulmonata</taxon>
        <taxon>Sacoglossa</taxon>
        <taxon>Placobranchoidea</taxon>
        <taxon>Plakobranchidae</taxon>
        <taxon>Plakobranchus</taxon>
    </lineage>
</organism>
<keyword evidence="2" id="KW-1185">Reference proteome</keyword>
<dbReference type="AlphaFoldDB" id="A0AAV3ZF09"/>
<evidence type="ECO:0000313" key="2">
    <source>
        <dbReference type="Proteomes" id="UP000735302"/>
    </source>
</evidence>
<sequence length="117" mass="13003">MIASAPPVDATRHRNVWPAGKLNQFGRTAPRWEIQEGQKDLRLPVPMGELGSQEVDVIRQTGCKGVMVRKRIIGENQPTGKSCVLIRIEITEVVAEMASGRSQDAIPVWRNKGLVYL</sequence>
<comment type="caution">
    <text evidence="1">The sequence shown here is derived from an EMBL/GenBank/DDBJ whole genome shotgun (WGS) entry which is preliminary data.</text>
</comment>
<protein>
    <submittedName>
        <fullName evidence="1">Uncharacterized protein</fullName>
    </submittedName>
</protein>
<name>A0AAV3ZF09_9GAST</name>
<proteinExistence type="predicted"/>
<evidence type="ECO:0000313" key="1">
    <source>
        <dbReference type="EMBL" id="GFN93177.1"/>
    </source>
</evidence>
<accession>A0AAV3ZF09</accession>
<gene>
    <name evidence="1" type="ORF">PoB_001968300</name>
</gene>
<dbReference type="EMBL" id="BLXT01002312">
    <property type="protein sequence ID" value="GFN93177.1"/>
    <property type="molecule type" value="Genomic_DNA"/>
</dbReference>